<evidence type="ECO:0000313" key="2">
    <source>
        <dbReference type="Proteomes" id="UP001186974"/>
    </source>
</evidence>
<comment type="caution">
    <text evidence="1">The sequence shown here is derived from an EMBL/GenBank/DDBJ whole genome shotgun (WGS) entry which is preliminary data.</text>
</comment>
<accession>A0ACC3DW21</accession>
<reference evidence="1" key="1">
    <citation type="submission" date="2024-09" db="EMBL/GenBank/DDBJ databases">
        <title>Black Yeasts Isolated from many extreme environments.</title>
        <authorList>
            <person name="Coleine C."/>
            <person name="Stajich J.E."/>
            <person name="Selbmann L."/>
        </authorList>
    </citation>
    <scope>NUCLEOTIDE SEQUENCE</scope>
    <source>
        <strain evidence="1">CCFEE 5737</strain>
    </source>
</reference>
<keyword evidence="2" id="KW-1185">Reference proteome</keyword>
<protein>
    <submittedName>
        <fullName evidence="1">Uncharacterized protein</fullName>
    </submittedName>
</protein>
<sequence>MLNPATSVLVILFSLLAMTGLFLGPFAAAGLPIILSTPDALFSSLFIFRYLRLIVHIASFLLYRPTPIPENPSYSAADCTVIVPTVNPLDPDFNECITSIFAANPAAVFVITAGYKKLRLAQRICAELSPKIKVLATKIASKRDQLVLAIPKVQTKFTVLGDDHVFWPSTRFLPTMLAPFEDPAVGCVGTNKRVRRFNNGFSKINFWNFIGCLYLERHNFEITATNNIDGGVFVISGRTVVHRTNILQDPAFLSGFTNERFFFGKFGPLNADDDNFITRWEVSKGWKIRVQNCPDATIETTLGTWPKFGDQCLRWVRTTWRSNSASLFTDRTIWRSQPWCVYAVYISSFFNFALFTDASLLKLLGQSSYASRLTFLLLILWIIASKAVKIIPHFLRNPRDLVWFPGQIAFGYIHSLYKLYAGLTFYNCVWGGRNLSEDPDTPEQEQAIDDANAAIDIDSGYVSKAASSIDLHGKQLLDLTAVDIRSRSRSTIRSDDEE</sequence>
<dbReference type="Proteomes" id="UP001186974">
    <property type="component" value="Unassembled WGS sequence"/>
</dbReference>
<dbReference type="EMBL" id="JAWDJW010000319">
    <property type="protein sequence ID" value="KAK3080999.1"/>
    <property type="molecule type" value="Genomic_DNA"/>
</dbReference>
<name>A0ACC3DW21_9PEZI</name>
<proteinExistence type="predicted"/>
<organism evidence="1 2">
    <name type="scientific">Coniosporium uncinatum</name>
    <dbReference type="NCBI Taxonomy" id="93489"/>
    <lineage>
        <taxon>Eukaryota</taxon>
        <taxon>Fungi</taxon>
        <taxon>Dikarya</taxon>
        <taxon>Ascomycota</taxon>
        <taxon>Pezizomycotina</taxon>
        <taxon>Dothideomycetes</taxon>
        <taxon>Dothideomycetes incertae sedis</taxon>
        <taxon>Coniosporium</taxon>
    </lineage>
</organism>
<evidence type="ECO:0000313" key="1">
    <source>
        <dbReference type="EMBL" id="KAK3080999.1"/>
    </source>
</evidence>
<gene>
    <name evidence="1" type="ORF">LTS18_011154</name>
</gene>